<name>A0A9D9HJZ5_9BACT</name>
<gene>
    <name evidence="1" type="ORF">IAC08_02330</name>
</gene>
<evidence type="ECO:0000313" key="1">
    <source>
        <dbReference type="EMBL" id="MBO8455226.1"/>
    </source>
</evidence>
<evidence type="ECO:0000313" key="2">
    <source>
        <dbReference type="Proteomes" id="UP000823617"/>
    </source>
</evidence>
<accession>A0A9D9HJZ5</accession>
<reference evidence="1" key="2">
    <citation type="journal article" date="2021" name="PeerJ">
        <title>Extensive microbial diversity within the chicken gut microbiome revealed by metagenomics and culture.</title>
        <authorList>
            <person name="Gilroy R."/>
            <person name="Ravi A."/>
            <person name="Getino M."/>
            <person name="Pursley I."/>
            <person name="Horton D.L."/>
            <person name="Alikhan N.F."/>
            <person name="Baker D."/>
            <person name="Gharbi K."/>
            <person name="Hall N."/>
            <person name="Watson M."/>
            <person name="Adriaenssens E.M."/>
            <person name="Foster-Nyarko E."/>
            <person name="Jarju S."/>
            <person name="Secka A."/>
            <person name="Antonio M."/>
            <person name="Oren A."/>
            <person name="Chaudhuri R.R."/>
            <person name="La Ragione R."/>
            <person name="Hildebrand F."/>
            <person name="Pallen M.J."/>
        </authorList>
    </citation>
    <scope>NUCLEOTIDE SEQUENCE</scope>
    <source>
        <strain evidence="1">B1-3475</strain>
    </source>
</reference>
<sequence>MAYIDCVVDTNPMANEISKVSRTVTGTTAAVVAMRAAVIKAENEGAEHVCQNVNKGFYTLIRSQISQKIAKLRSEVDSHIMKLNQHRKQLLAIKGRMEKDYAMISSRYYKIFSSLNKLLDQRIYELDRPAIDFAVRDVNTFANRTRHLSATIPVSQQESVSVSQKILASNIKYRGVRLIESMTNFLNDVEDQRVLTDRILLSSSQEEPEAAFVIPVVIAESSSDKFGNRQENIYVNTSCIGKPVQNMITNVIGNAGFEWQTPSEADADVNNEFFRYLSDSDIPQRVKDMMASMFRENNYQTIKSVQL</sequence>
<dbReference type="EMBL" id="JADIMK010000018">
    <property type="protein sequence ID" value="MBO8455226.1"/>
    <property type="molecule type" value="Genomic_DNA"/>
</dbReference>
<protein>
    <submittedName>
        <fullName evidence="1">Uncharacterized protein</fullName>
    </submittedName>
</protein>
<comment type="caution">
    <text evidence="1">The sequence shown here is derived from an EMBL/GenBank/DDBJ whole genome shotgun (WGS) entry which is preliminary data.</text>
</comment>
<dbReference type="Proteomes" id="UP000823617">
    <property type="component" value="Unassembled WGS sequence"/>
</dbReference>
<organism evidence="1 2">
    <name type="scientific">Candidatus Cryptobacteroides intestinigallinarum</name>
    <dbReference type="NCBI Taxonomy" id="2840767"/>
    <lineage>
        <taxon>Bacteria</taxon>
        <taxon>Pseudomonadati</taxon>
        <taxon>Bacteroidota</taxon>
        <taxon>Bacteroidia</taxon>
        <taxon>Bacteroidales</taxon>
        <taxon>Candidatus Cryptobacteroides</taxon>
    </lineage>
</organism>
<dbReference type="AlphaFoldDB" id="A0A9D9HJZ5"/>
<proteinExistence type="predicted"/>
<reference evidence="1" key="1">
    <citation type="submission" date="2020-10" db="EMBL/GenBank/DDBJ databases">
        <authorList>
            <person name="Gilroy R."/>
        </authorList>
    </citation>
    <scope>NUCLEOTIDE SEQUENCE</scope>
    <source>
        <strain evidence="1">B1-3475</strain>
    </source>
</reference>